<evidence type="ECO:0000313" key="4">
    <source>
        <dbReference type="EMBL" id="CAI9960494.1"/>
    </source>
</evidence>
<evidence type="ECO:0000313" key="3">
    <source>
        <dbReference type="EMBL" id="CAI9960492.1"/>
    </source>
</evidence>
<reference evidence="4" key="1">
    <citation type="submission" date="2023-06" db="EMBL/GenBank/DDBJ databases">
        <authorList>
            <person name="Kurt Z."/>
        </authorList>
    </citation>
    <scope>NUCLEOTIDE SEQUENCE</scope>
</reference>
<protein>
    <submittedName>
        <fullName evidence="5">Hypothetical_protein</fullName>
    </submittedName>
</protein>
<dbReference type="Proteomes" id="UP001642409">
    <property type="component" value="Unassembled WGS sequence"/>
</dbReference>
<evidence type="ECO:0000313" key="7">
    <source>
        <dbReference type="EMBL" id="CAL5983953.1"/>
    </source>
</evidence>
<name>A0AA86QJ86_9EUKA</name>
<evidence type="ECO:0000313" key="8">
    <source>
        <dbReference type="EMBL" id="CAL6053677.1"/>
    </source>
</evidence>
<dbReference type="EMBL" id="CAXDID020000198">
    <property type="protein sequence ID" value="CAL6053677.1"/>
    <property type="molecule type" value="Genomic_DNA"/>
</dbReference>
<evidence type="ECO:0000313" key="9">
    <source>
        <dbReference type="Proteomes" id="UP001642409"/>
    </source>
</evidence>
<keyword evidence="9" id="KW-1185">Reference proteome</keyword>
<organism evidence="4">
    <name type="scientific">Hexamita inflata</name>
    <dbReference type="NCBI Taxonomy" id="28002"/>
    <lineage>
        <taxon>Eukaryota</taxon>
        <taxon>Metamonada</taxon>
        <taxon>Diplomonadida</taxon>
        <taxon>Hexamitidae</taxon>
        <taxon>Hexamitinae</taxon>
        <taxon>Hexamita</taxon>
    </lineage>
</organism>
<dbReference type="EMBL" id="CAXDID020000016">
    <property type="protein sequence ID" value="CAL5983949.1"/>
    <property type="molecule type" value="Genomic_DNA"/>
</dbReference>
<dbReference type="EMBL" id="CAXDID020000016">
    <property type="protein sequence ID" value="CAL5983953.1"/>
    <property type="molecule type" value="Genomic_DNA"/>
</dbReference>
<sequence>MLVGDETSRQEQYNIFAQLSEPISVLLIICLKIQIHIFSGSGQFVREAVDAEAACVQKTPNKQIRAVIHCICNYNIIMGNEHTIFAALNNISTPHLKERRAAANSAKARVRSGTAQHGAQGVPWGVRGVFQF</sequence>
<dbReference type="EMBL" id="CATOUU010000931">
    <property type="protein sequence ID" value="CAI9960492.1"/>
    <property type="molecule type" value="Genomic_DNA"/>
</dbReference>
<reference evidence="5 9" key="2">
    <citation type="submission" date="2024-07" db="EMBL/GenBank/DDBJ databases">
        <authorList>
            <person name="Akdeniz Z."/>
        </authorList>
    </citation>
    <scope>NUCLEOTIDE SEQUENCE [LARGE SCALE GENOMIC DNA]</scope>
</reference>
<evidence type="ECO:0000313" key="1">
    <source>
        <dbReference type="EMBL" id="CAI9949847.1"/>
    </source>
</evidence>
<accession>A0AA86QJ86</accession>
<dbReference type="EMBL" id="CATOUU010000805">
    <property type="protein sequence ID" value="CAI9949847.1"/>
    <property type="molecule type" value="Genomic_DNA"/>
</dbReference>
<comment type="caution">
    <text evidence="4">The sequence shown here is derived from an EMBL/GenBank/DDBJ whole genome shotgun (WGS) entry which is preliminary data.</text>
</comment>
<evidence type="ECO:0000313" key="2">
    <source>
        <dbReference type="EMBL" id="CAI9960490.1"/>
    </source>
</evidence>
<dbReference type="EMBL" id="CAXDID020000016">
    <property type="protein sequence ID" value="CAL5983945.1"/>
    <property type="molecule type" value="Genomic_DNA"/>
</dbReference>
<gene>
    <name evidence="1" type="ORF">HINF_LOCUS37492</name>
    <name evidence="8" type="ORF">HINF_LOCUS45533</name>
    <name evidence="2" type="ORF">HINF_LOCUS48135</name>
    <name evidence="3" type="ORF">HINF_LOCUS48137</name>
    <name evidence="4" type="ORF">HINF_LOCUS48139</name>
    <name evidence="5" type="ORF">HINF_LOCUS7869</name>
    <name evidence="6" type="ORF">HINF_LOCUS7871</name>
    <name evidence="7" type="ORF">HINF_LOCUS7873</name>
</gene>
<evidence type="ECO:0000313" key="6">
    <source>
        <dbReference type="EMBL" id="CAL5983949.1"/>
    </source>
</evidence>
<evidence type="ECO:0000313" key="5">
    <source>
        <dbReference type="EMBL" id="CAL5983945.1"/>
    </source>
</evidence>
<dbReference type="AlphaFoldDB" id="A0AA86QJ86"/>
<proteinExistence type="predicted"/>
<dbReference type="EMBL" id="CATOUU010000931">
    <property type="protein sequence ID" value="CAI9960490.1"/>
    <property type="molecule type" value="Genomic_DNA"/>
</dbReference>
<dbReference type="EMBL" id="CATOUU010000931">
    <property type="protein sequence ID" value="CAI9960494.1"/>
    <property type="molecule type" value="Genomic_DNA"/>
</dbReference>